<accession>A0A0F7LE23</accession>
<sequence>MCWVAAIPIAMMAVQSVSSSRNAAQATGLQNDQMRRQSAQMIKESNIQNANASLEQKQKLEEASADLTAKNLDKVQAMGTIRAAIGEGNLEGASMDRISRIEEGKFIREANAVTDNYRRDYASLFAQQLGNSESTIDQVKSMQKAEGKGKSKLEQVLDPLALMGSQAASAYASGAFDSKSTKAPISQAKGTKVGGK</sequence>
<feature type="region of interest" description="Disordered" evidence="2">
    <location>
        <begin position="177"/>
        <end position="196"/>
    </location>
</feature>
<keyword evidence="1" id="KW-1160">Virus entry into host cell</keyword>
<keyword evidence="1" id="KW-1244">Viral short tail ejection system</keyword>
<dbReference type="Proteomes" id="UP000201251">
    <property type="component" value="Segment"/>
</dbReference>
<comment type="function">
    <text evidence="1">Component of the cylindrical core that assembles on the inner surface of the capsid during capsid formation and plays a role in viral DNA ejection into the host cell. The inner core is composed of stacked rings of gp14, gp15 and gp16 proteins. Following binding to the host cell surface, the internal core is disassembled and gp14 is ejected along with gp15 and gp16 into the infected cell. May form a simple channel spanning the outer membrane.</text>
</comment>
<keyword evidence="1" id="KW-0472">Membrane</keyword>
<dbReference type="Pfam" id="PF24072">
    <property type="entry name" value="T7_gp14"/>
    <property type="match status" value="1"/>
</dbReference>
<keyword evidence="1" id="KW-1171">Viral genome ejection through host cell envelope</keyword>
<comment type="subunit">
    <text evidence="1">Interacts with the portal protein. Interacts with gp15.</text>
</comment>
<dbReference type="HAMAP" id="MF_04118">
    <property type="entry name" value="GP14_T7"/>
    <property type="match status" value="1"/>
</dbReference>
<dbReference type="OrthoDB" id="10053at10239"/>
<dbReference type="GO" id="GO:0020002">
    <property type="term" value="C:host cell plasma membrane"/>
    <property type="evidence" value="ECO:0007669"/>
    <property type="project" value="UniProtKB-SubCell"/>
</dbReference>
<keyword evidence="1" id="KW-0946">Virion</keyword>
<keyword evidence="1" id="KW-1033">Host cell outer membrane</keyword>
<dbReference type="InterPro" id="IPR038996">
    <property type="entry name" value="Gp14"/>
</dbReference>
<name>A0A0F7LE23_9CAUD</name>
<dbReference type="GO" id="GO:0044423">
    <property type="term" value="C:virion component"/>
    <property type="evidence" value="ECO:0007669"/>
    <property type="project" value="UniProtKB-UniRule"/>
</dbReference>
<keyword evidence="4" id="KW-1185">Reference proteome</keyword>
<dbReference type="RefSeq" id="YP_009198665.1">
    <property type="nucleotide sequence ID" value="NC_028800.1"/>
</dbReference>
<evidence type="ECO:0000313" key="4">
    <source>
        <dbReference type="Proteomes" id="UP000201251"/>
    </source>
</evidence>
<dbReference type="EMBL" id="KR149291">
    <property type="protein sequence ID" value="AKH49579.1"/>
    <property type="molecule type" value="Genomic_DNA"/>
</dbReference>
<comment type="subcellular location">
    <subcellularLocation>
        <location evidence="1">Virion</location>
    </subcellularLocation>
    <subcellularLocation>
        <location evidence="1">Host cell outer membrane</location>
    </subcellularLocation>
</comment>
<reference evidence="3 4" key="1">
    <citation type="submission" date="2015-04" db="EMBL/GenBank/DDBJ databases">
        <authorList>
            <person name="Shneider M."/>
            <person name="Miroshnikov K."/>
            <person name="Schetinin A."/>
            <person name="Alhovsky S."/>
        </authorList>
    </citation>
    <scope>NUCLEOTIDE SEQUENCE [LARGE SCALE GENOMIC DNA]</scope>
</reference>
<organism evidence="3 4">
    <name type="scientific">Klebsiella phage K5</name>
    <dbReference type="NCBI Taxonomy" id="1647374"/>
    <lineage>
        <taxon>Viruses</taxon>
        <taxon>Duplodnaviria</taxon>
        <taxon>Heunggongvirae</taxon>
        <taxon>Uroviricota</taxon>
        <taxon>Caudoviricetes</taxon>
        <taxon>Autographivirales</taxon>
        <taxon>Autotranscriptaviridae</taxon>
        <taxon>Studiervirinae</taxon>
        <taxon>Przondovirus</taxon>
        <taxon>Przondovirus K5</taxon>
    </lineage>
</organism>
<evidence type="ECO:0000256" key="1">
    <source>
        <dbReference type="HAMAP-Rule" id="MF_04118"/>
    </source>
</evidence>
<dbReference type="KEGG" id="vg:26625845"/>
<proteinExistence type="inferred from homology"/>
<comment type="similarity">
    <text evidence="1">Belongs to the T7virus internal virion protein gp14 family.</text>
</comment>
<gene>
    <name evidence="3" type="primary">ORF37</name>
</gene>
<protein>
    <recommendedName>
        <fullName evidence="1">Internal virion protein gp14</fullName>
    </recommendedName>
</protein>
<dbReference type="GeneID" id="26625845"/>
<evidence type="ECO:0000256" key="2">
    <source>
        <dbReference type="SAM" id="MobiDB-lite"/>
    </source>
</evidence>
<evidence type="ECO:0000313" key="3">
    <source>
        <dbReference type="EMBL" id="AKH49579.1"/>
    </source>
</evidence>
<keyword evidence="1" id="KW-1162">Viral penetration into host cytoplasm</keyword>
<dbReference type="GO" id="GO:0099002">
    <property type="term" value="P:symbiont genome ejection through host cell envelope, short tail mechanism"/>
    <property type="evidence" value="ECO:0007669"/>
    <property type="project" value="UniProtKB-UniRule"/>
</dbReference>
<keyword evidence="1" id="KW-1043">Host membrane</keyword>